<dbReference type="PANTHER" id="PTHR10229:SF0">
    <property type="entry name" value="GTP-BINDING PROTEIN 6-RELATED"/>
    <property type="match status" value="1"/>
</dbReference>
<proteinExistence type="inferred from homology"/>
<dbReference type="Proteomes" id="UP000182350">
    <property type="component" value="Unassembled WGS sequence"/>
</dbReference>
<dbReference type="CDD" id="cd01878">
    <property type="entry name" value="HflX"/>
    <property type="match status" value="1"/>
</dbReference>
<comment type="similarity">
    <text evidence="6">Belongs to the TRAFAC class OBG-HflX-like GTPase superfamily. HflX GTPase family.</text>
</comment>
<evidence type="ECO:0000313" key="11">
    <source>
        <dbReference type="Proteomes" id="UP000182350"/>
    </source>
</evidence>
<dbReference type="GO" id="GO:0046872">
    <property type="term" value="F:metal ion binding"/>
    <property type="evidence" value="ECO:0007669"/>
    <property type="project" value="UniProtKB-KW"/>
</dbReference>
<dbReference type="Gene3D" id="6.10.250.2860">
    <property type="match status" value="1"/>
</dbReference>
<organism evidence="10 11">
    <name type="scientific">Marinospirillum alkaliphilum DSM 21637</name>
    <dbReference type="NCBI Taxonomy" id="1122209"/>
    <lineage>
        <taxon>Bacteria</taxon>
        <taxon>Pseudomonadati</taxon>
        <taxon>Pseudomonadota</taxon>
        <taxon>Gammaproteobacteria</taxon>
        <taxon>Oceanospirillales</taxon>
        <taxon>Oceanospirillaceae</taxon>
        <taxon>Marinospirillum</taxon>
    </lineage>
</organism>
<keyword evidence="2 8" id="KW-0479">Metal-binding</keyword>
<evidence type="ECO:0000256" key="1">
    <source>
        <dbReference type="ARBA" id="ARBA00022490"/>
    </source>
</evidence>
<evidence type="ECO:0000256" key="7">
    <source>
        <dbReference type="PIRSR" id="PIRSR006809-1"/>
    </source>
</evidence>
<dbReference type="SUPFAM" id="SSF52540">
    <property type="entry name" value="P-loop containing nucleoside triphosphate hydrolases"/>
    <property type="match status" value="1"/>
</dbReference>
<evidence type="ECO:0000256" key="3">
    <source>
        <dbReference type="ARBA" id="ARBA00022741"/>
    </source>
</evidence>
<reference evidence="10 11" key="1">
    <citation type="submission" date="2016-11" db="EMBL/GenBank/DDBJ databases">
        <authorList>
            <person name="Jaros S."/>
            <person name="Januszkiewicz K."/>
            <person name="Wedrychowicz H."/>
        </authorList>
    </citation>
    <scope>NUCLEOTIDE SEQUENCE [LARGE SCALE GENOMIC DNA]</scope>
    <source>
        <strain evidence="10 11">DSM 21637</strain>
    </source>
</reference>
<dbReference type="InterPro" id="IPR025121">
    <property type="entry name" value="GTPase_HflX_N"/>
</dbReference>
<dbReference type="HAMAP" id="MF_00900">
    <property type="entry name" value="GTPase_HflX"/>
    <property type="match status" value="1"/>
</dbReference>
<evidence type="ECO:0000256" key="8">
    <source>
        <dbReference type="PIRSR" id="PIRSR006809-2"/>
    </source>
</evidence>
<protein>
    <recommendedName>
        <fullName evidence="6">GTPase HflX</fullName>
    </recommendedName>
    <alternativeName>
        <fullName evidence="6">GTP-binding protein HflX</fullName>
    </alternativeName>
</protein>
<dbReference type="AlphaFoldDB" id="A0A1K1W1M0"/>
<dbReference type="InterPro" id="IPR006073">
    <property type="entry name" value="GTP-bd"/>
</dbReference>
<dbReference type="RefSeq" id="WP_072325464.1">
    <property type="nucleotide sequence ID" value="NZ_FPJW01000003.1"/>
</dbReference>
<comment type="subcellular location">
    <subcellularLocation>
        <location evidence="6">Cytoplasm</location>
    </subcellularLocation>
    <text evidence="6">May associate with membranes.</text>
</comment>
<dbReference type="NCBIfam" id="TIGR03156">
    <property type="entry name" value="GTP_HflX"/>
    <property type="match status" value="1"/>
</dbReference>
<dbReference type="GO" id="GO:0005525">
    <property type="term" value="F:GTP binding"/>
    <property type="evidence" value="ECO:0007669"/>
    <property type="project" value="UniProtKB-UniRule"/>
</dbReference>
<dbReference type="FunFam" id="3.40.50.300:FF:000173">
    <property type="entry name" value="GTPase HflX"/>
    <property type="match status" value="1"/>
</dbReference>
<dbReference type="PROSITE" id="PS51705">
    <property type="entry name" value="G_HFLX"/>
    <property type="match status" value="1"/>
</dbReference>
<dbReference type="PIRSF" id="PIRSF006809">
    <property type="entry name" value="GTP-binding_hflX_prd"/>
    <property type="match status" value="1"/>
</dbReference>
<dbReference type="InterPro" id="IPR045498">
    <property type="entry name" value="HflX_C"/>
</dbReference>
<feature type="binding site" evidence="7">
    <location>
        <begin position="252"/>
        <end position="255"/>
    </location>
    <ligand>
        <name>GTP</name>
        <dbReference type="ChEBI" id="CHEBI:37565"/>
    </ligand>
</feature>
<dbReference type="PRINTS" id="PR00326">
    <property type="entry name" value="GTP1OBG"/>
</dbReference>
<comment type="cofactor">
    <cofactor evidence="8">
        <name>Mg(2+)</name>
        <dbReference type="ChEBI" id="CHEBI:18420"/>
    </cofactor>
</comment>
<comment type="function">
    <text evidence="6">GTPase that associates with the 50S ribosomal subunit and may have a role during protein synthesis or ribosome biogenesis.</text>
</comment>
<keyword evidence="4 8" id="KW-0460">Magnesium</keyword>
<gene>
    <name evidence="6" type="primary">hflX</name>
    <name evidence="10" type="ORF">SAMN02745752_01226</name>
</gene>
<dbReference type="InterPro" id="IPR035647">
    <property type="entry name" value="EFG_III/V"/>
</dbReference>
<dbReference type="InterPro" id="IPR042108">
    <property type="entry name" value="GTPase_HflX_N_sf"/>
</dbReference>
<dbReference type="OrthoDB" id="9812272at2"/>
<dbReference type="GO" id="GO:0043022">
    <property type="term" value="F:ribosome binding"/>
    <property type="evidence" value="ECO:0007669"/>
    <property type="project" value="TreeGrafter"/>
</dbReference>
<dbReference type="SUPFAM" id="SSF54980">
    <property type="entry name" value="EF-G C-terminal domain-like"/>
    <property type="match status" value="1"/>
</dbReference>
<dbReference type="NCBIfam" id="NF008280">
    <property type="entry name" value="PRK11058.1"/>
    <property type="match status" value="1"/>
</dbReference>
<dbReference type="GO" id="GO:0003924">
    <property type="term" value="F:GTPase activity"/>
    <property type="evidence" value="ECO:0007669"/>
    <property type="project" value="UniProtKB-UniRule"/>
</dbReference>
<dbReference type="Pfam" id="PF13167">
    <property type="entry name" value="GTP-bdg_N"/>
    <property type="match status" value="1"/>
</dbReference>
<comment type="subunit">
    <text evidence="6">Monomer. Associates with the 50S ribosomal subunit.</text>
</comment>
<feature type="binding site" evidence="7">
    <location>
        <begin position="318"/>
        <end position="321"/>
    </location>
    <ligand>
        <name>GTP</name>
        <dbReference type="ChEBI" id="CHEBI:37565"/>
    </ligand>
</feature>
<evidence type="ECO:0000256" key="5">
    <source>
        <dbReference type="ARBA" id="ARBA00023134"/>
    </source>
</evidence>
<feature type="binding site" evidence="7">
    <location>
        <begin position="205"/>
        <end position="212"/>
    </location>
    <ligand>
        <name>GTP</name>
        <dbReference type="ChEBI" id="CHEBI:37565"/>
    </ligand>
</feature>
<keyword evidence="3 6" id="KW-0547">Nucleotide-binding</keyword>
<keyword evidence="5 6" id="KW-0342">GTP-binding</keyword>
<dbReference type="Gene3D" id="3.40.50.11060">
    <property type="entry name" value="GTPase HflX, N-terminal domain"/>
    <property type="match status" value="1"/>
</dbReference>
<dbReference type="InterPro" id="IPR016496">
    <property type="entry name" value="GTPase_HflX"/>
</dbReference>
<dbReference type="GO" id="GO:0097216">
    <property type="term" value="F:guanosine tetraphosphate binding"/>
    <property type="evidence" value="ECO:0007669"/>
    <property type="project" value="UniProtKB-ARBA"/>
</dbReference>
<dbReference type="GO" id="GO:0005737">
    <property type="term" value="C:cytoplasm"/>
    <property type="evidence" value="ECO:0007669"/>
    <property type="project" value="UniProtKB-SubCell"/>
</dbReference>
<feature type="binding site" evidence="8">
    <location>
        <position position="232"/>
    </location>
    <ligand>
        <name>Mg(2+)</name>
        <dbReference type="ChEBI" id="CHEBI:18420"/>
    </ligand>
</feature>
<dbReference type="InterPro" id="IPR032305">
    <property type="entry name" value="GTP-bd_M"/>
</dbReference>
<feature type="domain" description="Hflx-type G" evidence="9">
    <location>
        <begin position="199"/>
        <end position="365"/>
    </location>
</feature>
<feature type="binding site" evidence="8">
    <location>
        <position position="212"/>
    </location>
    <ligand>
        <name>Mg(2+)</name>
        <dbReference type="ChEBI" id="CHEBI:18420"/>
    </ligand>
</feature>
<dbReference type="Gene3D" id="3.40.50.300">
    <property type="entry name" value="P-loop containing nucleotide triphosphate hydrolases"/>
    <property type="match status" value="1"/>
</dbReference>
<dbReference type="Pfam" id="PF16360">
    <property type="entry name" value="GTP-bdg_M"/>
    <property type="match status" value="1"/>
</dbReference>
<dbReference type="InterPro" id="IPR030394">
    <property type="entry name" value="G_HFLX_dom"/>
</dbReference>
<dbReference type="InterPro" id="IPR027417">
    <property type="entry name" value="P-loop_NTPase"/>
</dbReference>
<dbReference type="STRING" id="1122209.SAMN02745752_01226"/>
<dbReference type="EMBL" id="FPJW01000003">
    <property type="protein sequence ID" value="SFX31312.1"/>
    <property type="molecule type" value="Genomic_DNA"/>
</dbReference>
<keyword evidence="11" id="KW-1185">Reference proteome</keyword>
<dbReference type="FunFam" id="3.40.50.11060:FF:000001">
    <property type="entry name" value="GTPase HflX"/>
    <property type="match status" value="1"/>
</dbReference>
<evidence type="ECO:0000259" key="9">
    <source>
        <dbReference type="PROSITE" id="PS51705"/>
    </source>
</evidence>
<feature type="binding site" evidence="7">
    <location>
        <begin position="230"/>
        <end position="234"/>
    </location>
    <ligand>
        <name>GTP</name>
        <dbReference type="ChEBI" id="CHEBI:37565"/>
    </ligand>
</feature>
<evidence type="ECO:0000256" key="4">
    <source>
        <dbReference type="ARBA" id="ARBA00022842"/>
    </source>
</evidence>
<name>A0A1K1W1M0_9GAMM</name>
<dbReference type="Pfam" id="PF01926">
    <property type="entry name" value="MMR_HSR1"/>
    <property type="match status" value="1"/>
</dbReference>
<evidence type="ECO:0000256" key="2">
    <source>
        <dbReference type="ARBA" id="ARBA00022723"/>
    </source>
</evidence>
<evidence type="ECO:0000256" key="6">
    <source>
        <dbReference type="HAMAP-Rule" id="MF_00900"/>
    </source>
</evidence>
<evidence type="ECO:0000313" key="10">
    <source>
        <dbReference type="EMBL" id="SFX31312.1"/>
    </source>
</evidence>
<sequence length="431" mass="48638">MFFEREKGGEKAVLVHIDFQEEAEREDSDEFLELVRSAGAEPLALIRGSRNHPSPRHFVGEGKLEEIRAAVEEHQAELVLFNHSLKPSQERNLEAALQCRVLDRTGLILDIFAQRARTYEGKLQVELAQLEFMSTRLVRGWTHLERQKGGIGLRGPGETQLETDRRLLRARISAIHRRLKKVRTQRENSRRARVQAEIPSVSIVGYTNAGKSTLFNRVTASGVYAADQLFATLDPTLRRLDITDVGPVVLADTVGFIRHLPHKLVEAFRATLQEAAEATLLVHVVDAASQERDDNIHQVESVLEEIDAQDIPVLMVFNKIDLLEQQPRIDRDDDGKPLRVWLSAITGAGVELLLQAISERLATQVVQGCLVLTPQHSRLRARLFELGGVQAEHYDDDGRCLLDLRLPQKDFRQLLSQLDLDESALVWTTKP</sequence>
<keyword evidence="1 6" id="KW-0963">Cytoplasm</keyword>
<dbReference type="Pfam" id="PF19275">
    <property type="entry name" value="HflX_C"/>
    <property type="match status" value="1"/>
</dbReference>
<accession>A0A1K1W1M0</accession>
<dbReference type="PANTHER" id="PTHR10229">
    <property type="entry name" value="GTP-BINDING PROTEIN HFLX"/>
    <property type="match status" value="1"/>
</dbReference>